<accession>A0A8S5MQA6</accession>
<dbReference type="InterPro" id="IPR005490">
    <property type="entry name" value="LD_TPept_cat_dom"/>
</dbReference>
<organism evidence="3">
    <name type="scientific">Podoviridae sp. ctUS21</name>
    <dbReference type="NCBI Taxonomy" id="2826557"/>
    <lineage>
        <taxon>Viruses</taxon>
        <taxon>Duplodnaviria</taxon>
        <taxon>Heunggongvirae</taxon>
        <taxon>Uroviricota</taxon>
        <taxon>Caudoviricetes</taxon>
    </lineage>
</organism>
<feature type="region of interest" description="Disordered" evidence="1">
    <location>
        <begin position="674"/>
        <end position="806"/>
    </location>
</feature>
<feature type="compositionally biased region" description="Basic and acidic residues" evidence="1">
    <location>
        <begin position="757"/>
        <end position="771"/>
    </location>
</feature>
<feature type="compositionally biased region" description="Polar residues" evidence="1">
    <location>
        <begin position="709"/>
        <end position="733"/>
    </location>
</feature>
<feature type="compositionally biased region" description="Polar residues" evidence="1">
    <location>
        <begin position="692"/>
        <end position="701"/>
    </location>
</feature>
<feature type="region of interest" description="Disordered" evidence="1">
    <location>
        <begin position="12"/>
        <end position="48"/>
    </location>
</feature>
<evidence type="ECO:0000256" key="1">
    <source>
        <dbReference type="SAM" id="MobiDB-lite"/>
    </source>
</evidence>
<sequence length="3058" mass="337840">MALNLNKFDFGKVDFSTPTATPEQPSGSSVLPPIENSQTNVAPVDAPPEKSVTEQIEEFEKSKPTFIADTNKRYGIEPTIGRNALNYVQLNERIRQDGLKSWEVREVQQQWLGSLKKYRDNLPDGDKKESLTKQIEEIEGLPMTLKENTWLNQVKEAITFNSPAIEAQVERLSNAVLNQVKNSNEDLLAKYDPELLEKAKRLGGVDALVKAGNARIANDSNEDAWGGISTGVSDYTKEQQEFGKELLEKLSNYRSAETIAMTDKAGEEVTLPDGRKIPMSNQQAAQYYEQAKSSIASRDERNKAFNEDPFSELTSVEGVKNLFGTIFGSTVRNSVTTLAGTAAIFVHPVLGIAIMSSGNITDQELASVNDAVSTEYKKLYGQDADPSKMSAQEYINFVEELAKRGVINEASAKGIRTGALMTMAETLMGGVIGSIGAKVLAKSSAVELASSLKTKLAKAGLVAGGVGLKVSDEGLQEVASTAIENVRNGKKWNDGLTQSFILGALSVENVVQGVGHSTKKVGEKAREYVESRKDALDTTKATDTKLEEAAQLTDVQDEAHPDVAVEAKLNKLGSEKGHDMTTSEGQKAFAEEIKSYKLKRETRNDWNDVTPAGQLSVDDKDALFTEWNALANKNNEELTDVERNRLQEIEDKFSDKDGNNYFIEALNAWERGELNENRTDNRDGTADANGQPVEQGSTEPNGSGEERSSQTSESVPPAQTETVAEGHSQSDTGASADPIEQPHNNTPASDTTGADGRTGETDPTRGERGELGQDGGQQGGEPTQTVVEKSAGSGVQQRAQSDSVGETLDSKRAYVARHGGVNALRQRIEEIEQQFPQAKDRATWVDLPEDVKTELYNATEAVAATAHTAEEAKALTTPVKRETPTPYYKRLLKSISDQLRDGDFISAVRKGQLFDGSLNLRGVFLSNSQTINDMYGDGTFVKPVLKEGVTLNPLVIDGKNLNWDALPRVAIPEEVKKKVNDLLYGPDAKADLTARSKRATDALLGYVIANGVTDENGVPYNAVMVKSYTDMGGYGGKGSRHNVENMQDGTLADTLMLSPDIVSHWVEVPAKNRSVRTSDTAKSYADIKDKVPLARPLRKPVPEATLAQMGGILTGDEELDTRTGVSQKRSSKAKTKDKATTEQTEENAPAENKEKTELLNKIKQLKGTPTPEQVSALRDEMRDKELTRDLEVRNAIHKLANKLDDEAYDRYSQLEKDKFNARREQVRQEFEKAISTPYEETVKKSNAKEAAINDAVATEKEQINTTNEFAKEFKNVDLRQNQAIAHRLLKQHPEREDEIRQAFFRATPQARDSSFEAAKRGYIKFHKNNPTHKEFKGTKDGLLGFDFNGNPVYTTTEEFFDQLVEDESYQAVATETLAHAQAVETDKVNTQEEAVKNSLRRNQFRGKAKEIREEAAKVLGQERASNQDLAGMAVDREVRESVDPKSMLRKFLDYLNKVLASVIAVVAVGSMTIPQDAHAHTGYGTFTQSQKIEGASQKASDTINWVVANKDHGGKAFVVADKENGKILVVSPDGKVMDSQNAIFGKNKGDSNAFGNTPSGRFQLHKVDTKQLTATDRRVFGDSVLDLTDKETGKKARSSDGRVIAMHRVVNLPERKTALDTATASDNFLSHGCINIPTAFYNKAVDKLDGAMVYVLTQEDGKSTPVTKDTSTRKQFKRSALKWSKAAKDVKAEGISVDKLSSTLEKALGDLSKNIRFVTKEDFDNEGAFNTLRNAGVEGFYDADSQQVYIVADNIRADKTLSAEERATWVAWHELFHQGLDVKHGEKLGKVLSDVSNNAFINSLANAIRNDRADNELTEITQEKAVEEALAELGAALESNNVASLEQRYGISVPRELRGETKSFVEKALSAMANIVRKVLGKPTFTHKQVRTLLDEAKQAIVPSKEMRELAKAELEFMHSPDSALAGAVSFSIADKLVEKAKDFRDVIVGGDISRTGSIPSRDGSRSAKATTAGQNALSRWWTWVQDSMQIIIDLDPEGNGGRLSNAVATFSNRAQQVARKYSKKAKEFERSMLDFVTENKDLFPKRKNRKQIDHLIQDTTSSLRAITGGNEKIRRNIDRTIFGDDIYDQNGKFIRHVPGLLDKKREYEEYLENNRIMNLDVPSYIVAKYKRYTEELEKMVKIQDMFDKSDDQILVPASENDTSRKNWRGHDGFTTAEAEAKLKQLKDQGFIDEDVSSLTKEPYTVRRYLGTDENTGDPKIEMVTHYRYKTSDVKATVKGRIMPIAEQYVRLSQEIYQKAVDLIGEEIMGQATSEEWETGTMGKVHNVYNINAKDSKGNAIDDVYDVTNANNIDQIVSRQEAAEYSSRQNGRAFNGGTASENLTWHIELMSKQYAAKHVGEVMLDMSKTRPDIVKVYKRNTPEYSKQNGILVVRTVNNKGQLEKEVVKVSFANEEANRALFGENIARFTQSDNLVLRAIPALVSSLTRLSSAGLTTTFGFSVINAYKGYNEKLNQLMAFTETSPFVKAMSPQGQKWFQSNGALDTYAKATKLQAFLTKNKVQETLMSPLKMFAREKAALLFAQRLVDNGSYAEKAALLLGKYLPAQRNAVQAELDKLELMYKSGGISSRVEDLINTSTDLKLRFAAGKRFTRMADGAKAILDTASTMTMSQELVSSLMMYDLLTGTFGMDPQKAIEANLHFMNFNKRGASKLMGYIRNYTMFGNAIAQSAKAFQHAYLEQTNNPDDNFLGILPGYKWSPKGTARMVNNVAIAVSLNLLARAIADYACDDNGKQLGNPISGMNPYQLLREVPVVVGCSESGYGAIRFPVEYGAGNVENALGVSAVQVMTGAWSASQAKDFIIDSLSDNAVPVSIPVAHGSTPFQKAALLLFPLVPEPFKDPTLAAMGLDSFGNRLNSQLASFKDYKPATGKKSTDPAWGRLATALYDADFMGIRVNLTPEETKVLMTGWTKGVFQKVLTAVIEDEPKQTMWEAMTGVSSAYRKERGWDKIAYAMSQTYMNDRYSDLTAIAIKAKGKDNTDPTPTWLKKNGYELDDKEMKILKSITSYRHALSNTKASQDKRFNDNVKFIKSIREIEGIE</sequence>
<feature type="compositionally biased region" description="Basic and acidic residues" evidence="1">
    <location>
        <begin position="674"/>
        <end position="685"/>
    </location>
</feature>
<reference evidence="3" key="1">
    <citation type="journal article" date="2021" name="Proc. Natl. Acad. Sci. U.S.A.">
        <title>A Catalog of Tens of Thousands of Viruses from Human Metagenomes Reveals Hidden Associations with Chronic Diseases.</title>
        <authorList>
            <person name="Tisza M.J."/>
            <person name="Buck C.B."/>
        </authorList>
    </citation>
    <scope>NUCLEOTIDE SEQUENCE</scope>
    <source>
        <strain evidence="3">CtUS21</strain>
    </source>
</reference>
<evidence type="ECO:0000313" key="3">
    <source>
        <dbReference type="EMBL" id="DAD84404.1"/>
    </source>
</evidence>
<evidence type="ECO:0000259" key="2">
    <source>
        <dbReference type="PROSITE" id="PS52029"/>
    </source>
</evidence>
<protein>
    <recommendedName>
        <fullName evidence="2">L,D-TPase catalytic domain-containing protein</fullName>
    </recommendedName>
</protein>
<dbReference type="GO" id="GO:0016740">
    <property type="term" value="F:transferase activity"/>
    <property type="evidence" value="ECO:0007669"/>
    <property type="project" value="InterPro"/>
</dbReference>
<dbReference type="EMBL" id="BK014959">
    <property type="protein sequence ID" value="DAD84404.1"/>
    <property type="molecule type" value="Genomic_DNA"/>
</dbReference>
<feature type="compositionally biased region" description="Polar residues" evidence="1">
    <location>
        <begin position="16"/>
        <end position="41"/>
    </location>
</feature>
<feature type="compositionally biased region" description="Polar residues" evidence="1">
    <location>
        <begin position="782"/>
        <end position="804"/>
    </location>
</feature>
<feature type="domain" description="L,D-TPase catalytic" evidence="2">
    <location>
        <begin position="1516"/>
        <end position="1656"/>
    </location>
</feature>
<feature type="region of interest" description="Disordered" evidence="1">
    <location>
        <begin position="1109"/>
        <end position="1155"/>
    </location>
</feature>
<dbReference type="PROSITE" id="PS52029">
    <property type="entry name" value="LD_TPASE"/>
    <property type="match status" value="1"/>
</dbReference>
<proteinExistence type="predicted"/>
<feature type="compositionally biased region" description="Polar residues" evidence="1">
    <location>
        <begin position="742"/>
        <end position="752"/>
    </location>
</feature>
<name>A0A8S5MQA6_9CAUD</name>